<sequence length="113" mass="12475">MHIKILLVGLSLCFVVSAYLRKCATCSGAKGNDCITCRNGYDKACSAPYDQPHSSCVKYVDTTSNYTVRRCAYRASYDSNPCASIPNSRDCSSCDSRSFCNDEQDWEPKCPGE</sequence>
<dbReference type="AlphaFoldDB" id="A0A1Y1JVR2"/>
<protein>
    <submittedName>
        <fullName evidence="2">Uncharacterized protein</fullName>
    </submittedName>
</protein>
<feature type="chain" id="PRO_5013095813" evidence="1">
    <location>
        <begin position="19"/>
        <end position="113"/>
    </location>
</feature>
<accession>A0A1Y1JVR2</accession>
<name>A0A1Y1JVR2_PHOPY</name>
<feature type="signal peptide" evidence="1">
    <location>
        <begin position="1"/>
        <end position="18"/>
    </location>
</feature>
<evidence type="ECO:0000313" key="2">
    <source>
        <dbReference type="EMBL" id="JAV53399.1"/>
    </source>
</evidence>
<evidence type="ECO:0000256" key="1">
    <source>
        <dbReference type="SAM" id="SignalP"/>
    </source>
</evidence>
<dbReference type="EMBL" id="GEZM01099287">
    <property type="protein sequence ID" value="JAV53399.1"/>
    <property type="molecule type" value="Transcribed_RNA"/>
</dbReference>
<keyword evidence="1" id="KW-0732">Signal</keyword>
<proteinExistence type="predicted"/>
<organism evidence="2">
    <name type="scientific">Photinus pyralis</name>
    <name type="common">Common eastern firefly</name>
    <name type="synonym">Lampyris pyralis</name>
    <dbReference type="NCBI Taxonomy" id="7054"/>
    <lineage>
        <taxon>Eukaryota</taxon>
        <taxon>Metazoa</taxon>
        <taxon>Ecdysozoa</taxon>
        <taxon>Arthropoda</taxon>
        <taxon>Hexapoda</taxon>
        <taxon>Insecta</taxon>
        <taxon>Pterygota</taxon>
        <taxon>Neoptera</taxon>
        <taxon>Endopterygota</taxon>
        <taxon>Coleoptera</taxon>
        <taxon>Polyphaga</taxon>
        <taxon>Elateriformia</taxon>
        <taxon>Elateroidea</taxon>
        <taxon>Lampyridae</taxon>
        <taxon>Lampyrinae</taxon>
        <taxon>Photinus</taxon>
    </lineage>
</organism>
<reference evidence="2" key="1">
    <citation type="journal article" date="2016" name="Sci. Rep.">
        <title>Molecular characterization of firefly nuptial gifts: a multi-omics approach sheds light on postcopulatory sexual selection.</title>
        <authorList>
            <person name="Al-Wathiqui N."/>
            <person name="Fallon T.R."/>
            <person name="South A."/>
            <person name="Weng J.K."/>
            <person name="Lewis S.M."/>
        </authorList>
    </citation>
    <scope>NUCLEOTIDE SEQUENCE</scope>
</reference>